<dbReference type="KEGG" id="bfu:BCIN_01g03090"/>
<organism evidence="2 3">
    <name type="scientific">Botryotinia fuckeliana (strain B05.10)</name>
    <name type="common">Noble rot fungus</name>
    <name type="synonym">Botrytis cinerea</name>
    <dbReference type="NCBI Taxonomy" id="332648"/>
    <lineage>
        <taxon>Eukaryota</taxon>
        <taxon>Fungi</taxon>
        <taxon>Dikarya</taxon>
        <taxon>Ascomycota</taxon>
        <taxon>Pezizomycotina</taxon>
        <taxon>Leotiomycetes</taxon>
        <taxon>Helotiales</taxon>
        <taxon>Sclerotiniaceae</taxon>
        <taxon>Botrytis</taxon>
    </lineage>
</organism>
<reference evidence="2 3" key="1">
    <citation type="journal article" date="2011" name="PLoS Genet.">
        <title>Genomic analysis of the necrotrophic fungal pathogens Sclerotinia sclerotiorum and Botrytis cinerea.</title>
        <authorList>
            <person name="Amselem J."/>
            <person name="Cuomo C.A."/>
            <person name="van Kan J.A."/>
            <person name="Viaud M."/>
            <person name="Benito E.P."/>
            <person name="Couloux A."/>
            <person name="Coutinho P.M."/>
            <person name="de Vries R.P."/>
            <person name="Dyer P.S."/>
            <person name="Fillinger S."/>
            <person name="Fournier E."/>
            <person name="Gout L."/>
            <person name="Hahn M."/>
            <person name="Kohn L."/>
            <person name="Lapalu N."/>
            <person name="Plummer K.M."/>
            <person name="Pradier J.M."/>
            <person name="Quevillon E."/>
            <person name="Sharon A."/>
            <person name="Simon A."/>
            <person name="ten Have A."/>
            <person name="Tudzynski B."/>
            <person name="Tudzynski P."/>
            <person name="Wincker P."/>
            <person name="Andrew M."/>
            <person name="Anthouard V."/>
            <person name="Beever R.E."/>
            <person name="Beffa R."/>
            <person name="Benoit I."/>
            <person name="Bouzid O."/>
            <person name="Brault B."/>
            <person name="Chen Z."/>
            <person name="Choquer M."/>
            <person name="Collemare J."/>
            <person name="Cotton P."/>
            <person name="Danchin E.G."/>
            <person name="Da Silva C."/>
            <person name="Gautier A."/>
            <person name="Giraud C."/>
            <person name="Giraud T."/>
            <person name="Gonzalez C."/>
            <person name="Grossetete S."/>
            <person name="Guldener U."/>
            <person name="Henrissat B."/>
            <person name="Howlett B.J."/>
            <person name="Kodira C."/>
            <person name="Kretschmer M."/>
            <person name="Lappartient A."/>
            <person name="Leroch M."/>
            <person name="Levis C."/>
            <person name="Mauceli E."/>
            <person name="Neuveglise C."/>
            <person name="Oeser B."/>
            <person name="Pearson M."/>
            <person name="Poulain J."/>
            <person name="Poussereau N."/>
            <person name="Quesneville H."/>
            <person name="Rascle C."/>
            <person name="Schumacher J."/>
            <person name="Segurens B."/>
            <person name="Sexton A."/>
            <person name="Silva E."/>
            <person name="Sirven C."/>
            <person name="Soanes D.M."/>
            <person name="Talbot N.J."/>
            <person name="Templeton M."/>
            <person name="Yandava C."/>
            <person name="Yarden O."/>
            <person name="Zeng Q."/>
            <person name="Rollins J.A."/>
            <person name="Lebrun M.H."/>
            <person name="Dickman M."/>
        </authorList>
    </citation>
    <scope>NUCLEOTIDE SEQUENCE [LARGE SCALE GENOMIC DNA]</scope>
    <source>
        <strain evidence="2 3">B05.10</strain>
    </source>
</reference>
<proteinExistence type="predicted"/>
<accession>A0A384J4Z6</accession>
<feature type="compositionally biased region" description="Basic and acidic residues" evidence="1">
    <location>
        <begin position="331"/>
        <end position="346"/>
    </location>
</feature>
<name>A0A384J4Z6_BOTFB</name>
<dbReference type="VEuPathDB" id="FungiDB:Bcin01g03090"/>
<feature type="compositionally biased region" description="Basic and acidic residues" evidence="1">
    <location>
        <begin position="370"/>
        <end position="379"/>
    </location>
</feature>
<feature type="compositionally biased region" description="Basic residues" evidence="1">
    <location>
        <begin position="199"/>
        <end position="214"/>
    </location>
</feature>
<gene>
    <name evidence="2" type="ORF">BCIN_01g03090</name>
</gene>
<evidence type="ECO:0000256" key="1">
    <source>
        <dbReference type="SAM" id="MobiDB-lite"/>
    </source>
</evidence>
<feature type="compositionally biased region" description="Low complexity" evidence="1">
    <location>
        <begin position="288"/>
        <end position="329"/>
    </location>
</feature>
<sequence>MPSIPLDIFSSSDGFKLYIKTYPLVPGFVLVGWYVEIPNLKSDLPNFRNSRHGTATEAIQSLEHGGQQIIFSDHGILFLSGILRSEKYYEKVMLRRDRHIVSEEVGIVRGDPIVAFSRAFERLRIDEDMEQDHTTYIDLVNHDLTKSGCLELKHHQWQASHGRSADFNRRKRPRHAHSSKCSRRKGSSYKECDEVPAVKQKKTRSAASRSHKSTQRQAPQVPVEQEHPIMPLTEKNLSAVAESYDSQVGAQTHKSRREVEATPSKKSRPKSGGAITLHGADSDHGVESRYPSPRSRARSVSSDSYTSSDSGTRSSTTSSSSRSSYTSSRSRSKDALNLDIAGREVHVLFGSGRTHPPPASDDGQTVYNIKVREQKKRPE</sequence>
<reference evidence="2 3" key="2">
    <citation type="journal article" date="2012" name="Eukaryot. Cell">
        <title>Genome update of Botrytis cinerea strains B05.10 and T4.</title>
        <authorList>
            <person name="Staats M."/>
            <person name="van Kan J.A."/>
        </authorList>
    </citation>
    <scope>NUCLEOTIDE SEQUENCE [LARGE SCALE GENOMIC DNA]</scope>
    <source>
        <strain evidence="2 3">B05.10</strain>
    </source>
</reference>
<dbReference type="AlphaFoldDB" id="A0A384J4Z6"/>
<feature type="region of interest" description="Disordered" evidence="1">
    <location>
        <begin position="242"/>
        <end position="379"/>
    </location>
</feature>
<evidence type="ECO:0000313" key="2">
    <source>
        <dbReference type="EMBL" id="ATZ45543.1"/>
    </source>
</evidence>
<protein>
    <submittedName>
        <fullName evidence="2">Uncharacterized protein</fullName>
    </submittedName>
</protein>
<reference evidence="2 3" key="3">
    <citation type="journal article" date="2017" name="Mol. Plant Pathol.">
        <title>A gapless genome sequence of the fungus Botrytis cinerea.</title>
        <authorList>
            <person name="Van Kan J.A."/>
            <person name="Stassen J.H."/>
            <person name="Mosbach A."/>
            <person name="Van Der Lee T.A."/>
            <person name="Faino L."/>
            <person name="Farmer A.D."/>
            <person name="Papasotiriou D.G."/>
            <person name="Zhou S."/>
            <person name="Seidl M.F."/>
            <person name="Cottam E."/>
            <person name="Edel D."/>
            <person name="Hahn M."/>
            <person name="Schwartz D.C."/>
            <person name="Dietrich R.A."/>
            <person name="Widdison S."/>
            <person name="Scalliet G."/>
        </authorList>
    </citation>
    <scope>NUCLEOTIDE SEQUENCE [LARGE SCALE GENOMIC DNA]</scope>
    <source>
        <strain evidence="2 3">B05.10</strain>
    </source>
</reference>
<dbReference type="GeneID" id="5430404"/>
<keyword evidence="3" id="KW-1185">Reference proteome</keyword>
<feature type="region of interest" description="Disordered" evidence="1">
    <location>
        <begin position="160"/>
        <end position="230"/>
    </location>
</feature>
<dbReference type="RefSeq" id="XP_001549921.1">
    <property type="nucleotide sequence ID" value="XM_001549871.2"/>
</dbReference>
<dbReference type="EMBL" id="CP009805">
    <property type="protein sequence ID" value="ATZ45543.1"/>
    <property type="molecule type" value="Genomic_DNA"/>
</dbReference>
<dbReference type="OrthoDB" id="3538355at2759"/>
<evidence type="ECO:0000313" key="3">
    <source>
        <dbReference type="Proteomes" id="UP000001798"/>
    </source>
</evidence>
<feature type="compositionally biased region" description="Basic residues" evidence="1">
    <location>
        <begin position="169"/>
        <end position="187"/>
    </location>
</feature>
<dbReference type="Proteomes" id="UP000001798">
    <property type="component" value="Chromosome 1"/>
</dbReference>